<name>A0A848L751_9BACT</name>
<protein>
    <recommendedName>
        <fullName evidence="3">Lipoprotein</fullName>
    </recommendedName>
</protein>
<proteinExistence type="predicted"/>
<dbReference type="Gene3D" id="2.60.40.1820">
    <property type="match status" value="1"/>
</dbReference>
<gene>
    <name evidence="1" type="ORF">HG543_08045</name>
</gene>
<keyword evidence="2" id="KW-1185">Reference proteome</keyword>
<dbReference type="AlphaFoldDB" id="A0A848L751"/>
<evidence type="ECO:0008006" key="3">
    <source>
        <dbReference type="Google" id="ProtNLM"/>
    </source>
</evidence>
<reference evidence="1 2" key="1">
    <citation type="submission" date="2020-04" db="EMBL/GenBank/DDBJ databases">
        <title>Draft genome of Pyxidicoccus fallax type strain.</title>
        <authorList>
            <person name="Whitworth D.E."/>
        </authorList>
    </citation>
    <scope>NUCLEOTIDE SEQUENCE [LARGE SCALE GENOMIC DNA]</scope>
    <source>
        <strain evidence="1 2">DSM 14698</strain>
    </source>
</reference>
<accession>A0A848L751</accession>
<sequence length="163" mass="16880">MRARRAVLALLCGGALSGCLGSVPLRPRAYDEAVRVESVAVDFRPDGSGVLDVALEVTNPASEAATVAAVDFELRVDGRKVATGAQQVATALGPDAKLPLRVLFPLASEPATGAGVAEAAPRTVLVRGGVVLRFGGTERRAPFQDARRLTLAFVPPPRGPDSD</sequence>
<dbReference type="PROSITE" id="PS51257">
    <property type="entry name" value="PROKAR_LIPOPROTEIN"/>
    <property type="match status" value="1"/>
</dbReference>
<dbReference type="EMBL" id="JABBJJ010000026">
    <property type="protein sequence ID" value="NMO14810.1"/>
    <property type="molecule type" value="Genomic_DNA"/>
</dbReference>
<organism evidence="1 2">
    <name type="scientific">Pyxidicoccus fallax</name>
    <dbReference type="NCBI Taxonomy" id="394095"/>
    <lineage>
        <taxon>Bacteria</taxon>
        <taxon>Pseudomonadati</taxon>
        <taxon>Myxococcota</taxon>
        <taxon>Myxococcia</taxon>
        <taxon>Myxococcales</taxon>
        <taxon>Cystobacterineae</taxon>
        <taxon>Myxococcaceae</taxon>
        <taxon>Pyxidicoccus</taxon>
    </lineage>
</organism>
<dbReference type="RefSeq" id="WP_169344107.1">
    <property type="nucleotide sequence ID" value="NZ_JABBJJ010000026.1"/>
</dbReference>
<evidence type="ECO:0000313" key="2">
    <source>
        <dbReference type="Proteomes" id="UP000518300"/>
    </source>
</evidence>
<evidence type="ECO:0000313" key="1">
    <source>
        <dbReference type="EMBL" id="NMO14810.1"/>
    </source>
</evidence>
<dbReference type="Proteomes" id="UP000518300">
    <property type="component" value="Unassembled WGS sequence"/>
</dbReference>
<dbReference type="SUPFAM" id="SSF117070">
    <property type="entry name" value="LEA14-like"/>
    <property type="match status" value="1"/>
</dbReference>
<comment type="caution">
    <text evidence="1">The sequence shown here is derived from an EMBL/GenBank/DDBJ whole genome shotgun (WGS) entry which is preliminary data.</text>
</comment>